<keyword evidence="1" id="KW-0812">Transmembrane</keyword>
<dbReference type="OrthoDB" id="184009at2"/>
<accession>A0A979G8S4</accession>
<evidence type="ECO:0000313" key="2">
    <source>
        <dbReference type="EMBL" id="ACU62753.1"/>
    </source>
</evidence>
<sequence length="476" mass="53440">MYLLLTTKEWLGGLRTYALPAVLLSLLVLLGIAFAGTHSRSEQISRNRSAANAHFRQQWEQLKTSDPHSAAHFGTYLFKPVMLLSNFDSGLETVTGTSMRIEAHVQHTMAAPVLRPADIYTRFGSLTIASVLQLFFPLFIIFSCYNSYTQEKTNGTLRLLLIQGATQSVILKSKTKYYLIAVNIMLLASLLIYLPALLFSGTTTTTTDQTTLLSILCLIIAYSSYCSIFVMIAIAISAIAKNARQSLLLLTGCWLIWNILLPRLGAGIAGELHPLPSQYQQQEKMEKAIKMGIDGRSSREERIQQLTDATLKQYHVKSADQLPVNLHAILLQSSEDYAQMVYDIYTAKTDSIITLQNRYSNYLALVDPYLAIRNLSMALCGTDYLHQQQLDRAARQYRNDFIRRLNNELAYGGSKTNDSHWKVNASFYSSIPPFHYKPPALIQVLASQWMMIAALLLWLAISICLLQIIARHAGIE</sequence>
<feature type="transmembrane region" description="Helical" evidence="1">
    <location>
        <begin position="247"/>
        <end position="269"/>
    </location>
</feature>
<dbReference type="EMBL" id="CP001699">
    <property type="protein sequence ID" value="ACU62753.1"/>
    <property type="molecule type" value="Genomic_DNA"/>
</dbReference>
<reference evidence="3" key="1">
    <citation type="submission" date="2009-08" db="EMBL/GenBank/DDBJ databases">
        <title>The complete genome of Chitinophaga pinensis DSM 2588.</title>
        <authorList>
            <consortium name="US DOE Joint Genome Institute (JGI-PGF)"/>
            <person name="Lucas S."/>
            <person name="Copeland A."/>
            <person name="Lapidus A."/>
            <person name="Glavina del Rio T."/>
            <person name="Dalin E."/>
            <person name="Tice H."/>
            <person name="Bruce D."/>
            <person name="Goodwin L."/>
            <person name="Pitluck S."/>
            <person name="Kyrpides N."/>
            <person name="Mavromatis K."/>
            <person name="Ivanova N."/>
            <person name="Mikhailova N."/>
            <person name="Sims D."/>
            <person name="Meinche L."/>
            <person name="Brettin T."/>
            <person name="Detter J.C."/>
            <person name="Han C."/>
            <person name="Larimer F."/>
            <person name="Land M."/>
            <person name="Hauser L."/>
            <person name="Markowitz V."/>
            <person name="Cheng J.-F."/>
            <person name="Hugenholtz P."/>
            <person name="Woyke T."/>
            <person name="Wu D."/>
            <person name="Spring S."/>
            <person name="Klenk H.-P."/>
            <person name="Eisen J.A."/>
        </authorList>
    </citation>
    <scope>NUCLEOTIDE SEQUENCE [LARGE SCALE GENOMIC DNA]</scope>
    <source>
        <strain evidence="3">ATCC 43595 / DSM 2588 / LMG 13176 / NBRC 15968 / NCIMB 11800 / UQM 2034</strain>
    </source>
</reference>
<dbReference type="PANTHER" id="PTHR43471">
    <property type="entry name" value="ABC TRANSPORTER PERMEASE"/>
    <property type="match status" value="1"/>
</dbReference>
<dbReference type="AlphaFoldDB" id="A0A979G8S4"/>
<feature type="transmembrane region" description="Helical" evidence="1">
    <location>
        <begin position="123"/>
        <end position="143"/>
    </location>
</feature>
<feature type="transmembrane region" description="Helical" evidence="1">
    <location>
        <begin position="178"/>
        <end position="200"/>
    </location>
</feature>
<evidence type="ECO:0000313" key="3">
    <source>
        <dbReference type="Proteomes" id="UP000002215"/>
    </source>
</evidence>
<protein>
    <recommendedName>
        <fullName evidence="4">DUF3526 domain-containing protein</fullName>
    </recommendedName>
</protein>
<keyword evidence="1" id="KW-0472">Membrane</keyword>
<dbReference type="Proteomes" id="UP000002215">
    <property type="component" value="Chromosome"/>
</dbReference>
<gene>
    <name evidence="2" type="ordered locus">Cpin_5322</name>
</gene>
<dbReference type="PANTHER" id="PTHR43471:SF1">
    <property type="entry name" value="ABC TRANSPORTER PERMEASE PROTEIN NOSY-RELATED"/>
    <property type="match status" value="1"/>
</dbReference>
<keyword evidence="1" id="KW-1133">Transmembrane helix</keyword>
<evidence type="ECO:0000256" key="1">
    <source>
        <dbReference type="SAM" id="Phobius"/>
    </source>
</evidence>
<reference evidence="2 3" key="2">
    <citation type="journal article" date="2010" name="Stand. Genomic Sci.">
        <title>Complete genome sequence of Chitinophaga pinensis type strain (UQM 2034).</title>
        <authorList>
            <person name="Glavina Del Rio T."/>
            <person name="Abt B."/>
            <person name="Spring S."/>
            <person name="Lapidus A."/>
            <person name="Nolan M."/>
            <person name="Tice H."/>
            <person name="Copeland A."/>
            <person name="Cheng J.F."/>
            <person name="Chen F."/>
            <person name="Bruce D."/>
            <person name="Goodwin L."/>
            <person name="Pitluck S."/>
            <person name="Ivanova N."/>
            <person name="Mavromatis K."/>
            <person name="Mikhailova N."/>
            <person name="Pati A."/>
            <person name="Chen A."/>
            <person name="Palaniappan K."/>
            <person name="Land M."/>
            <person name="Hauser L."/>
            <person name="Chang Y.J."/>
            <person name="Jeffries C.D."/>
            <person name="Chain P."/>
            <person name="Saunders E."/>
            <person name="Detter J.C."/>
            <person name="Brettin T."/>
            <person name="Rohde M."/>
            <person name="Goker M."/>
            <person name="Bristow J."/>
            <person name="Eisen J.A."/>
            <person name="Markowitz V."/>
            <person name="Hugenholtz P."/>
            <person name="Kyrpides N.C."/>
            <person name="Klenk H.P."/>
            <person name="Lucas S."/>
        </authorList>
    </citation>
    <scope>NUCLEOTIDE SEQUENCE [LARGE SCALE GENOMIC DNA]</scope>
    <source>
        <strain evidence="3">ATCC 43595 / DSM 2588 / LMG 13176 / NBRC 15968 / NCIMB 11800 / UQM 2034</strain>
    </source>
</reference>
<feature type="transmembrane region" description="Helical" evidence="1">
    <location>
        <begin position="212"/>
        <end position="240"/>
    </location>
</feature>
<feature type="transmembrane region" description="Helical" evidence="1">
    <location>
        <begin position="449"/>
        <end position="470"/>
    </location>
</feature>
<name>A0A979G8S4_CHIPD</name>
<evidence type="ECO:0008006" key="4">
    <source>
        <dbReference type="Google" id="ProtNLM"/>
    </source>
</evidence>
<organism evidence="2 3">
    <name type="scientific">Chitinophaga pinensis (strain ATCC 43595 / DSM 2588 / LMG 13176 / NBRC 15968 / NCIMB 11800 / UQM 2034)</name>
    <dbReference type="NCBI Taxonomy" id="485918"/>
    <lineage>
        <taxon>Bacteria</taxon>
        <taxon>Pseudomonadati</taxon>
        <taxon>Bacteroidota</taxon>
        <taxon>Chitinophagia</taxon>
        <taxon>Chitinophagales</taxon>
        <taxon>Chitinophagaceae</taxon>
        <taxon>Chitinophaga</taxon>
    </lineage>
</organism>
<dbReference type="KEGG" id="cpi:Cpin_5322"/>
<dbReference type="RefSeq" id="WP_012792921.1">
    <property type="nucleotide sequence ID" value="NC_013132.1"/>
</dbReference>
<dbReference type="Pfam" id="PF12040">
    <property type="entry name" value="DUF3526"/>
    <property type="match status" value="1"/>
</dbReference>
<feature type="transmembrane region" description="Helical" evidence="1">
    <location>
        <begin position="17"/>
        <end position="36"/>
    </location>
</feature>
<dbReference type="InterPro" id="IPR021913">
    <property type="entry name" value="DUF3526"/>
</dbReference>
<proteinExistence type="predicted"/>